<dbReference type="SUPFAM" id="SSF52821">
    <property type="entry name" value="Rhodanese/Cell cycle control phosphatase"/>
    <property type="match status" value="2"/>
</dbReference>
<feature type="domain" description="Rhodanese" evidence="2">
    <location>
        <begin position="367"/>
        <end position="455"/>
    </location>
</feature>
<dbReference type="InterPro" id="IPR036873">
    <property type="entry name" value="Rhodanese-like_dom_sf"/>
</dbReference>
<dbReference type="CDD" id="cd07724">
    <property type="entry name" value="POD-like_MBL-fold"/>
    <property type="match status" value="1"/>
</dbReference>
<dbReference type="SMART" id="SM00849">
    <property type="entry name" value="Lactamase_B"/>
    <property type="match status" value="1"/>
</dbReference>
<dbReference type="CDD" id="cd00158">
    <property type="entry name" value="RHOD"/>
    <property type="match status" value="1"/>
</dbReference>
<protein>
    <recommendedName>
        <fullName evidence="2">Rhodanese domain-containing protein</fullName>
    </recommendedName>
</protein>
<dbReference type="InterPro" id="IPR001763">
    <property type="entry name" value="Rhodanese-like_dom"/>
</dbReference>
<dbReference type="Pfam" id="PF00753">
    <property type="entry name" value="Lactamase_B"/>
    <property type="match status" value="1"/>
</dbReference>
<dbReference type="PANTHER" id="PTHR43084">
    <property type="entry name" value="PERSULFIDE DIOXYGENASE ETHE1"/>
    <property type="match status" value="1"/>
</dbReference>
<gene>
    <name evidence="3" type="ORF">METZ01_LOCUS9056</name>
</gene>
<accession>A0A381NNK2</accession>
<reference evidence="3" key="1">
    <citation type="submission" date="2018-05" db="EMBL/GenBank/DDBJ databases">
        <authorList>
            <person name="Lanie J.A."/>
            <person name="Ng W.-L."/>
            <person name="Kazmierczak K.M."/>
            <person name="Andrzejewski T.M."/>
            <person name="Davidsen T.M."/>
            <person name="Wayne K.J."/>
            <person name="Tettelin H."/>
            <person name="Glass J.I."/>
            <person name="Rusch D."/>
            <person name="Podicherti R."/>
            <person name="Tsui H.-C.T."/>
            <person name="Winkler M.E."/>
        </authorList>
    </citation>
    <scope>NUCLEOTIDE SEQUENCE</scope>
</reference>
<name>A0A381NNK2_9ZZZZ</name>
<dbReference type="GO" id="GO:0050313">
    <property type="term" value="F:sulfur dioxygenase activity"/>
    <property type="evidence" value="ECO:0007669"/>
    <property type="project" value="InterPro"/>
</dbReference>
<dbReference type="SMART" id="SM00450">
    <property type="entry name" value="RHOD"/>
    <property type="match status" value="1"/>
</dbReference>
<dbReference type="AlphaFoldDB" id="A0A381NNK2"/>
<keyword evidence="1" id="KW-0479">Metal-binding</keyword>
<dbReference type="PROSITE" id="PS50206">
    <property type="entry name" value="RHODANESE_3"/>
    <property type="match status" value="1"/>
</dbReference>
<dbReference type="GO" id="GO:0006749">
    <property type="term" value="P:glutathione metabolic process"/>
    <property type="evidence" value="ECO:0007669"/>
    <property type="project" value="InterPro"/>
</dbReference>
<evidence type="ECO:0000259" key="2">
    <source>
        <dbReference type="PROSITE" id="PS50206"/>
    </source>
</evidence>
<dbReference type="PANTHER" id="PTHR43084:SF1">
    <property type="entry name" value="PERSULFIDE DIOXYGENASE ETHE1, MITOCHONDRIAL"/>
    <property type="match status" value="1"/>
</dbReference>
<dbReference type="Gene3D" id="3.40.250.10">
    <property type="entry name" value="Rhodanese-like domain"/>
    <property type="match status" value="2"/>
</dbReference>
<dbReference type="InterPro" id="IPR001279">
    <property type="entry name" value="Metallo-B-lactamas"/>
</dbReference>
<dbReference type="Gene3D" id="3.60.15.10">
    <property type="entry name" value="Ribonuclease Z/Hydroxyacylglutathione hydrolase-like"/>
    <property type="match status" value="1"/>
</dbReference>
<dbReference type="InterPro" id="IPR051682">
    <property type="entry name" value="Mito_Persulfide_Diox"/>
</dbReference>
<proteinExistence type="predicted"/>
<dbReference type="SUPFAM" id="SSF56281">
    <property type="entry name" value="Metallo-hydrolase/oxidoreductase"/>
    <property type="match status" value="1"/>
</dbReference>
<dbReference type="EMBL" id="UINC01000487">
    <property type="protein sequence ID" value="SUZ56202.1"/>
    <property type="molecule type" value="Genomic_DNA"/>
</dbReference>
<dbReference type="FunFam" id="3.60.15.10:FF:000030">
    <property type="entry name" value="Metallo-beta-lactamase family protein"/>
    <property type="match status" value="1"/>
</dbReference>
<sequence>MYIKQIYTNCLSQASYYIESGDECVIIDPIRDIDDYKTLINSRKTKLIYVLETHFHADFVSGHLELSNKYNCPIVYGPNANTNYNSISLKDGEFLSIGKVKMQIIHTPGHTLESVSYLLLDEENKQHSLYTGDTLFIGDVGRPDLAVDNGLTQKDLCSMLYDSLYNKIMKLDDEILIYPAHGSGTQCGKNLSSETFSTLGNQKINNYALNYKNYQDFCDGILLNLPKSPSYFKDSAYKNKNGYKSQSKLLENSLRALDKSTFLRYYKDDYFVLDTRKSKSFSKMHLKGSINVSLNGRYAISAANLIDVKTNLLIISDIGFEKESIVRLNRVGFDNIIGFLSGGINSIKNEKKLIDSIEEKSGKDLHLLNSHEIIDVRNKSEFDTLHVKGAKNYPLFDIINNTSKFKTNKKYAIHCLTGYRSSIASSLLKKHNINNIINVKDGFNGISKNNKVILQ</sequence>
<evidence type="ECO:0000313" key="3">
    <source>
        <dbReference type="EMBL" id="SUZ56202.1"/>
    </source>
</evidence>
<dbReference type="InterPro" id="IPR044528">
    <property type="entry name" value="POD-like_MBL-fold"/>
</dbReference>
<dbReference type="GO" id="GO:0046872">
    <property type="term" value="F:metal ion binding"/>
    <property type="evidence" value="ECO:0007669"/>
    <property type="project" value="UniProtKB-KW"/>
</dbReference>
<dbReference type="GO" id="GO:0070813">
    <property type="term" value="P:hydrogen sulfide metabolic process"/>
    <property type="evidence" value="ECO:0007669"/>
    <property type="project" value="TreeGrafter"/>
</dbReference>
<dbReference type="Pfam" id="PF00581">
    <property type="entry name" value="Rhodanese"/>
    <property type="match status" value="2"/>
</dbReference>
<dbReference type="InterPro" id="IPR036866">
    <property type="entry name" value="RibonucZ/Hydroxyglut_hydro"/>
</dbReference>
<organism evidence="3">
    <name type="scientific">marine metagenome</name>
    <dbReference type="NCBI Taxonomy" id="408172"/>
    <lineage>
        <taxon>unclassified sequences</taxon>
        <taxon>metagenomes</taxon>
        <taxon>ecological metagenomes</taxon>
    </lineage>
</organism>
<evidence type="ECO:0000256" key="1">
    <source>
        <dbReference type="ARBA" id="ARBA00022723"/>
    </source>
</evidence>